<feature type="compositionally biased region" description="Pro residues" evidence="1">
    <location>
        <begin position="80"/>
        <end position="103"/>
    </location>
</feature>
<keyword evidence="3" id="KW-1185">Reference proteome</keyword>
<protein>
    <submittedName>
        <fullName evidence="2">Uncharacterized protein</fullName>
    </submittedName>
</protein>
<name>A0A1S8A5C6_ROSNE</name>
<dbReference type="Proteomes" id="UP000054516">
    <property type="component" value="Unassembled WGS sequence"/>
</dbReference>
<gene>
    <name evidence="2" type="ORF">SAMD00023353_0403110</name>
</gene>
<reference evidence="2" key="1">
    <citation type="submission" date="2016-03" db="EMBL/GenBank/DDBJ databases">
        <title>Draft genome sequence of Rosellinia necatrix.</title>
        <authorList>
            <person name="Kanematsu S."/>
        </authorList>
    </citation>
    <scope>NUCLEOTIDE SEQUENCE [LARGE SCALE GENOMIC DNA]</scope>
    <source>
        <strain evidence="2">W97</strain>
    </source>
</reference>
<organism evidence="2">
    <name type="scientific">Rosellinia necatrix</name>
    <name type="common">White root-rot fungus</name>
    <dbReference type="NCBI Taxonomy" id="77044"/>
    <lineage>
        <taxon>Eukaryota</taxon>
        <taxon>Fungi</taxon>
        <taxon>Dikarya</taxon>
        <taxon>Ascomycota</taxon>
        <taxon>Pezizomycotina</taxon>
        <taxon>Sordariomycetes</taxon>
        <taxon>Xylariomycetidae</taxon>
        <taxon>Xylariales</taxon>
        <taxon>Xylariaceae</taxon>
        <taxon>Rosellinia</taxon>
    </lineage>
</organism>
<evidence type="ECO:0000313" key="2">
    <source>
        <dbReference type="EMBL" id="GAW25314.1"/>
    </source>
</evidence>
<evidence type="ECO:0000256" key="1">
    <source>
        <dbReference type="SAM" id="MobiDB-lite"/>
    </source>
</evidence>
<evidence type="ECO:0000313" key="3">
    <source>
        <dbReference type="Proteomes" id="UP000054516"/>
    </source>
</evidence>
<dbReference type="AlphaFoldDB" id="A0A1S8A5C6"/>
<sequence>MIQNGTRLTIRLFLIPDQPRSSPDHPYLHLPIPAHPFPIPSPSSGISPQAVPMPAHPTRGWCITASQQQQQQQKQQQQSQPPPLPPPPSLPSPPLPPPPPPAAFLPFFPFASRPFSDHRLPNGQPDRLCGSRA</sequence>
<accession>A0A1S8A5C6</accession>
<dbReference type="EMBL" id="DF977449">
    <property type="protein sequence ID" value="GAW25314.1"/>
    <property type="molecule type" value="Genomic_DNA"/>
</dbReference>
<proteinExistence type="predicted"/>
<feature type="region of interest" description="Disordered" evidence="1">
    <location>
        <begin position="17"/>
        <end position="133"/>
    </location>
</feature>
<feature type="compositionally biased region" description="Low complexity" evidence="1">
    <location>
        <begin position="65"/>
        <end position="79"/>
    </location>
</feature>